<protein>
    <recommendedName>
        <fullName evidence="9">TRAP transporter small permease protein</fullName>
    </recommendedName>
</protein>
<dbReference type="GO" id="GO:0022857">
    <property type="term" value="F:transmembrane transporter activity"/>
    <property type="evidence" value="ECO:0007669"/>
    <property type="project" value="UniProtKB-UniRule"/>
</dbReference>
<organism evidence="12 13">
    <name type="scientific">Limnobaculum xujianqingii</name>
    <dbReference type="NCBI Taxonomy" id="2738837"/>
    <lineage>
        <taxon>Bacteria</taxon>
        <taxon>Pseudomonadati</taxon>
        <taxon>Pseudomonadota</taxon>
        <taxon>Gammaproteobacteria</taxon>
        <taxon>Enterobacterales</taxon>
        <taxon>Budviciaceae</taxon>
        <taxon>Limnobaculum</taxon>
    </lineage>
</organism>
<dbReference type="InterPro" id="IPR007387">
    <property type="entry name" value="TRAP_DctQ"/>
</dbReference>
<dbReference type="Pfam" id="PF04290">
    <property type="entry name" value="DctQ"/>
    <property type="match status" value="1"/>
</dbReference>
<evidence type="ECO:0000313" key="12">
    <source>
        <dbReference type="EMBL" id="MBK5176914.1"/>
    </source>
</evidence>
<evidence type="ECO:0000256" key="8">
    <source>
        <dbReference type="ARBA" id="ARBA00038436"/>
    </source>
</evidence>
<comment type="subunit">
    <text evidence="9">The complex comprises the extracytoplasmic solute receptor protein and the two transmembrane proteins.</text>
</comment>
<dbReference type="EMBL" id="JADRCQ010000002">
    <property type="protein sequence ID" value="MBK5073355.1"/>
    <property type="molecule type" value="Genomic_DNA"/>
</dbReference>
<gene>
    <name evidence="12" type="ORF">I2492_11335</name>
    <name evidence="11" type="ORF">I2493_10050</name>
</gene>
<keyword evidence="2 9" id="KW-0813">Transport</keyword>
<evidence type="ECO:0000256" key="2">
    <source>
        <dbReference type="ARBA" id="ARBA00022448"/>
    </source>
</evidence>
<dbReference type="InterPro" id="IPR055348">
    <property type="entry name" value="DctQ"/>
</dbReference>
<feature type="transmembrane region" description="Helical" evidence="9">
    <location>
        <begin position="12"/>
        <end position="34"/>
    </location>
</feature>
<feature type="domain" description="Tripartite ATP-independent periplasmic transporters DctQ component" evidence="10">
    <location>
        <begin position="25"/>
        <end position="156"/>
    </location>
</feature>
<feature type="transmembrane region" description="Helical" evidence="9">
    <location>
        <begin position="130"/>
        <end position="157"/>
    </location>
</feature>
<dbReference type="EMBL" id="JADRCP010000002">
    <property type="protein sequence ID" value="MBK5176914.1"/>
    <property type="molecule type" value="Genomic_DNA"/>
</dbReference>
<keyword evidence="6 9" id="KW-1133">Transmembrane helix</keyword>
<evidence type="ECO:0000256" key="3">
    <source>
        <dbReference type="ARBA" id="ARBA00022475"/>
    </source>
</evidence>
<keyword evidence="4 9" id="KW-0997">Cell inner membrane</keyword>
<sequence>MPIEKLKKPIDWFIATFSVVMMVILVICVVWQVFSRFVLNSPSTMTDEIARFSMIWVGLLGAAYTVGLQKHLSIDLFTLNLTGIKRRISNIIINLCICGFSAGVMIWGGYTLLAKVYESGQVSPAMQVPMAYIYIVLPISGIIMVYYSLLFIIDAIVNPGTEEESK</sequence>
<accession>A0A9D7FUA7</accession>
<comment type="caution">
    <text evidence="12">The sequence shown here is derived from an EMBL/GenBank/DDBJ whole genome shotgun (WGS) entry which is preliminary data.</text>
</comment>
<comment type="similarity">
    <text evidence="8 9">Belongs to the TRAP transporter small permease family.</text>
</comment>
<dbReference type="GO" id="GO:0005886">
    <property type="term" value="C:plasma membrane"/>
    <property type="evidence" value="ECO:0007669"/>
    <property type="project" value="UniProtKB-SubCell"/>
</dbReference>
<evidence type="ECO:0000313" key="14">
    <source>
        <dbReference type="Proteomes" id="UP001296969"/>
    </source>
</evidence>
<name>A0A9D7FUA7_9GAMM</name>
<reference evidence="12 14" key="1">
    <citation type="submission" date="2020-11" db="EMBL/GenBank/DDBJ databases">
        <title>Insectihabitans protaetiae gen. nov. sp. nov. and Insectihabitans allomyrinae sp. nov., isolated from larvae of Protaetia brevitarsis seulensis and Allomyrina dichotoma, respectively.</title>
        <authorList>
            <person name="Lee S.D."/>
            <person name="Byeon Y.-S."/>
            <person name="Kim S.-M."/>
            <person name="Yang H.L."/>
            <person name="Kim I.S."/>
        </authorList>
    </citation>
    <scope>NUCLEOTIDE SEQUENCE</scope>
    <source>
        <strain evidence="12">CWB-B4</strain>
        <strain evidence="11 14">CWB-B43</strain>
    </source>
</reference>
<evidence type="ECO:0000313" key="11">
    <source>
        <dbReference type="EMBL" id="MBK5073355.1"/>
    </source>
</evidence>
<dbReference type="Proteomes" id="UP001296969">
    <property type="component" value="Unassembled WGS sequence"/>
</dbReference>
<dbReference type="PANTHER" id="PTHR35011">
    <property type="entry name" value="2,3-DIKETO-L-GULONATE TRAP TRANSPORTER SMALL PERMEASE PROTEIN YIAM"/>
    <property type="match status" value="1"/>
</dbReference>
<evidence type="ECO:0000256" key="7">
    <source>
        <dbReference type="ARBA" id="ARBA00023136"/>
    </source>
</evidence>
<keyword evidence="7 9" id="KW-0472">Membrane</keyword>
<dbReference type="OrthoDB" id="2085311at2"/>
<proteinExistence type="inferred from homology"/>
<evidence type="ECO:0000256" key="1">
    <source>
        <dbReference type="ARBA" id="ARBA00004429"/>
    </source>
</evidence>
<evidence type="ECO:0000256" key="9">
    <source>
        <dbReference type="RuleBase" id="RU369079"/>
    </source>
</evidence>
<comment type="function">
    <text evidence="9">Part of the tripartite ATP-independent periplasmic (TRAP) transport system.</text>
</comment>
<keyword evidence="14" id="KW-1185">Reference proteome</keyword>
<feature type="transmembrane region" description="Helical" evidence="9">
    <location>
        <begin position="88"/>
        <end position="110"/>
    </location>
</feature>
<evidence type="ECO:0000259" key="10">
    <source>
        <dbReference type="Pfam" id="PF04290"/>
    </source>
</evidence>
<dbReference type="AlphaFoldDB" id="A0A9D7FUA7"/>
<keyword evidence="5 9" id="KW-0812">Transmembrane</keyword>
<evidence type="ECO:0000256" key="6">
    <source>
        <dbReference type="ARBA" id="ARBA00022989"/>
    </source>
</evidence>
<evidence type="ECO:0000313" key="13">
    <source>
        <dbReference type="Proteomes" id="UP000807542"/>
    </source>
</evidence>
<evidence type="ECO:0000256" key="5">
    <source>
        <dbReference type="ARBA" id="ARBA00022692"/>
    </source>
</evidence>
<dbReference type="Proteomes" id="UP000807542">
    <property type="component" value="Unassembled WGS sequence"/>
</dbReference>
<comment type="subcellular location">
    <subcellularLocation>
        <location evidence="1 9">Cell inner membrane</location>
        <topology evidence="1 9">Multi-pass membrane protein</topology>
    </subcellularLocation>
</comment>
<dbReference type="RefSeq" id="WP_140920685.1">
    <property type="nucleotide sequence ID" value="NZ_JABMLK010000001.1"/>
</dbReference>
<feature type="transmembrane region" description="Helical" evidence="9">
    <location>
        <begin position="49"/>
        <end position="67"/>
    </location>
</feature>
<dbReference type="PANTHER" id="PTHR35011:SF2">
    <property type="entry name" value="2,3-DIKETO-L-GULONATE TRAP TRANSPORTER SMALL PERMEASE PROTEIN YIAM"/>
    <property type="match status" value="1"/>
</dbReference>
<evidence type="ECO:0000256" key="4">
    <source>
        <dbReference type="ARBA" id="ARBA00022519"/>
    </source>
</evidence>
<keyword evidence="3" id="KW-1003">Cell membrane</keyword>
<dbReference type="GO" id="GO:0015740">
    <property type="term" value="P:C4-dicarboxylate transport"/>
    <property type="evidence" value="ECO:0007669"/>
    <property type="project" value="TreeGrafter"/>
</dbReference>